<evidence type="ECO:0000313" key="1">
    <source>
        <dbReference type="EMBL" id="RHN74254.1"/>
    </source>
</evidence>
<comment type="caution">
    <text evidence="1">The sequence shown here is derived from an EMBL/GenBank/DDBJ whole genome shotgun (WGS) entry which is preliminary data.</text>
</comment>
<organism evidence="1">
    <name type="scientific">Medicago truncatula</name>
    <name type="common">Barrel medic</name>
    <name type="synonym">Medicago tribuloides</name>
    <dbReference type="NCBI Taxonomy" id="3880"/>
    <lineage>
        <taxon>Eukaryota</taxon>
        <taxon>Viridiplantae</taxon>
        <taxon>Streptophyta</taxon>
        <taxon>Embryophyta</taxon>
        <taxon>Tracheophyta</taxon>
        <taxon>Spermatophyta</taxon>
        <taxon>Magnoliopsida</taxon>
        <taxon>eudicotyledons</taxon>
        <taxon>Gunneridae</taxon>
        <taxon>Pentapetalae</taxon>
        <taxon>rosids</taxon>
        <taxon>fabids</taxon>
        <taxon>Fabales</taxon>
        <taxon>Fabaceae</taxon>
        <taxon>Papilionoideae</taxon>
        <taxon>50 kb inversion clade</taxon>
        <taxon>NPAAA clade</taxon>
        <taxon>Hologalegina</taxon>
        <taxon>IRL clade</taxon>
        <taxon>Trifolieae</taxon>
        <taxon>Medicago</taxon>
    </lineage>
</organism>
<protein>
    <submittedName>
        <fullName evidence="1">Uncharacterized protein</fullName>
    </submittedName>
</protein>
<proteinExistence type="predicted"/>
<reference evidence="1" key="1">
    <citation type="journal article" date="2018" name="Nat. Plants">
        <title>Whole-genome landscape of Medicago truncatula symbiotic genes.</title>
        <authorList>
            <person name="Pecrix Y."/>
            <person name="Gamas P."/>
            <person name="Carrere S."/>
        </authorList>
    </citation>
    <scope>NUCLEOTIDE SEQUENCE</scope>
    <source>
        <tissue evidence="1">Leaves</tissue>
    </source>
</reference>
<accession>A0A396JB35</accession>
<gene>
    <name evidence="1" type="ORF">MtrunA17_Chr2g0308291</name>
</gene>
<sequence length="131" mass="14877">METITNDTHKLIKVKPLFLPGIDKGMRNNKFLRLILLPNSILMLDSDSSLDSIVAKLEFVAGGVLVIFVEERVEISFLFRVQQQENEADLMGSATFFLFPGFYWTHIDEVVFEDKEEHREEDGGLGVCGLL</sequence>
<name>A0A396JB35_MEDTR</name>
<dbReference type="EMBL" id="PSQE01000002">
    <property type="protein sequence ID" value="RHN74254.1"/>
    <property type="molecule type" value="Genomic_DNA"/>
</dbReference>
<dbReference type="Proteomes" id="UP000265566">
    <property type="component" value="Chromosome 2"/>
</dbReference>
<dbReference type="AlphaFoldDB" id="A0A396JB35"/>
<dbReference type="Gramene" id="rna10287">
    <property type="protein sequence ID" value="RHN74254.1"/>
    <property type="gene ID" value="gene10287"/>
</dbReference>